<dbReference type="Pfam" id="PF00356">
    <property type="entry name" value="LacI"/>
    <property type="match status" value="1"/>
</dbReference>
<reference evidence="5" key="2">
    <citation type="submission" date="2011-01" db="EMBL/GenBank/DDBJ databases">
        <title>The Non-contiguous Finished genome of Clostridium papyrosolvens.</title>
        <authorList>
            <person name="Lucas S."/>
            <person name="Copeland A."/>
            <person name="Lapidus A."/>
            <person name="Cheng J.-F."/>
            <person name="Goodwin L."/>
            <person name="Pitluck S."/>
            <person name="Misra M."/>
            <person name="Chertkov O."/>
            <person name="Detter J.C."/>
            <person name="Han C."/>
            <person name="Tapia R."/>
            <person name="Land M."/>
            <person name="Hauser L."/>
            <person name="Kyrpides N."/>
            <person name="Ivanova N."/>
            <person name="Pagani I."/>
            <person name="Mouttaki H."/>
            <person name="He Z."/>
            <person name="Zhou J."/>
            <person name="Hemme C.L."/>
            <person name="Woyke T."/>
        </authorList>
    </citation>
    <scope>NUCLEOTIDE SEQUENCE [LARGE SCALE GENOMIC DNA]</scope>
    <source>
        <strain evidence="5">DSM 2782</strain>
    </source>
</reference>
<dbReference type="AlphaFoldDB" id="F1TA70"/>
<accession>F1TA70</accession>
<protein>
    <submittedName>
        <fullName evidence="5">Transcriptional regulator, LacI family</fullName>
    </submittedName>
</protein>
<feature type="domain" description="HTH lacI-type" evidence="4">
    <location>
        <begin position="3"/>
        <end position="46"/>
    </location>
</feature>
<dbReference type="SMART" id="SM00354">
    <property type="entry name" value="HTH_LACI"/>
    <property type="match status" value="1"/>
</dbReference>
<dbReference type="InterPro" id="IPR010982">
    <property type="entry name" value="Lambda_DNA-bd_dom_sf"/>
</dbReference>
<dbReference type="Gene3D" id="1.10.260.40">
    <property type="entry name" value="lambda repressor-like DNA-binding domains"/>
    <property type="match status" value="1"/>
</dbReference>
<organism evidence="5 6">
    <name type="scientific">Ruminiclostridium papyrosolvens DSM 2782</name>
    <dbReference type="NCBI Taxonomy" id="588581"/>
    <lineage>
        <taxon>Bacteria</taxon>
        <taxon>Bacillati</taxon>
        <taxon>Bacillota</taxon>
        <taxon>Clostridia</taxon>
        <taxon>Eubacteriales</taxon>
        <taxon>Oscillospiraceae</taxon>
        <taxon>Ruminiclostridium</taxon>
    </lineage>
</organism>
<sequence length="338" mass="38204">MKTGIKQISKITGFSPATISNALNRKKGVSWETSDRIFRVAREIGYLDNNNISKIKLVIYKENGLIIDDTPFFTLLINGIEQECSSSGYEMMISNLDARSPGYLEQAKQMINEPDTAIILLGTELSPEGLKVFKNAKCPFLLLDYWSLDMDFSGVIINNSDSVRMAINYLYGKGHTKIGHLGGKFKILGFRQREMGYYSEMRDIGLEVNPKYTIDLSTTMNGAYADMLDYLKNKPDLPTAFFADNDMIALGAIRALQEMGYRIPEDVSVIGFDDLPFCEISFPRLTSLRVPKQEMGRLAVRRIIDMMESEDMIHTKIQVCTEFIERDSVRDLTAASKK</sequence>
<dbReference type="PANTHER" id="PTHR30146">
    <property type="entry name" value="LACI-RELATED TRANSCRIPTIONAL REPRESSOR"/>
    <property type="match status" value="1"/>
</dbReference>
<dbReference type="PANTHER" id="PTHR30146:SF109">
    <property type="entry name" value="HTH-TYPE TRANSCRIPTIONAL REGULATOR GALS"/>
    <property type="match status" value="1"/>
</dbReference>
<proteinExistence type="predicted"/>
<evidence type="ECO:0000256" key="3">
    <source>
        <dbReference type="ARBA" id="ARBA00023163"/>
    </source>
</evidence>
<dbReference type="SUPFAM" id="SSF53822">
    <property type="entry name" value="Periplasmic binding protein-like I"/>
    <property type="match status" value="1"/>
</dbReference>
<dbReference type="PROSITE" id="PS50932">
    <property type="entry name" value="HTH_LACI_2"/>
    <property type="match status" value="1"/>
</dbReference>
<evidence type="ECO:0000259" key="4">
    <source>
        <dbReference type="PROSITE" id="PS50932"/>
    </source>
</evidence>
<dbReference type="CDD" id="cd01392">
    <property type="entry name" value="HTH_LacI"/>
    <property type="match status" value="1"/>
</dbReference>
<dbReference type="InterPro" id="IPR028082">
    <property type="entry name" value="Peripla_BP_I"/>
</dbReference>
<evidence type="ECO:0000256" key="1">
    <source>
        <dbReference type="ARBA" id="ARBA00023015"/>
    </source>
</evidence>
<keyword evidence="3" id="KW-0804">Transcription</keyword>
<reference evidence="5" key="1">
    <citation type="submission" date="2009-07" db="EMBL/GenBank/DDBJ databases">
        <authorList>
            <consortium name="US DOE Joint Genome Institute (JGI-PGF)"/>
            <person name="Lucas S."/>
            <person name="Copeland A."/>
            <person name="Lapidus A."/>
            <person name="Glavina del Rio T."/>
            <person name="Tice H."/>
            <person name="Bruce D."/>
            <person name="Goodwin L."/>
            <person name="Pitluck S."/>
            <person name="Larimer F."/>
            <person name="Land M.L."/>
            <person name="Mouttaki H."/>
            <person name="He Z."/>
            <person name="Zhou J."/>
            <person name="Hemme C.L."/>
        </authorList>
    </citation>
    <scope>NUCLEOTIDE SEQUENCE</scope>
    <source>
        <strain evidence="5">DSM 2782</strain>
    </source>
</reference>
<dbReference type="OrthoDB" id="43195at2"/>
<dbReference type="Gene3D" id="3.40.50.2300">
    <property type="match status" value="2"/>
</dbReference>
<dbReference type="Proteomes" id="UP000003860">
    <property type="component" value="Unassembled WGS sequence"/>
</dbReference>
<dbReference type="GO" id="GO:0003700">
    <property type="term" value="F:DNA-binding transcription factor activity"/>
    <property type="evidence" value="ECO:0007669"/>
    <property type="project" value="TreeGrafter"/>
</dbReference>
<dbReference type="EMBL" id="ACXX02000003">
    <property type="protein sequence ID" value="EGD48812.1"/>
    <property type="molecule type" value="Genomic_DNA"/>
</dbReference>
<evidence type="ECO:0000256" key="2">
    <source>
        <dbReference type="ARBA" id="ARBA00023125"/>
    </source>
</evidence>
<dbReference type="RefSeq" id="WP_004618105.1">
    <property type="nucleotide sequence ID" value="NZ_ACXX02000003.1"/>
</dbReference>
<keyword evidence="6" id="KW-1185">Reference proteome</keyword>
<dbReference type="InterPro" id="IPR046335">
    <property type="entry name" value="LacI/GalR-like_sensor"/>
</dbReference>
<name>F1TA70_9FIRM</name>
<evidence type="ECO:0000313" key="5">
    <source>
        <dbReference type="EMBL" id="EGD48812.1"/>
    </source>
</evidence>
<dbReference type="SUPFAM" id="SSF47413">
    <property type="entry name" value="lambda repressor-like DNA-binding domains"/>
    <property type="match status" value="1"/>
</dbReference>
<gene>
    <name evidence="5" type="ORF">Cpap_3236</name>
</gene>
<dbReference type="eggNOG" id="COG1609">
    <property type="taxonomic scope" value="Bacteria"/>
</dbReference>
<dbReference type="InterPro" id="IPR000843">
    <property type="entry name" value="HTH_LacI"/>
</dbReference>
<comment type="caution">
    <text evidence="5">The sequence shown here is derived from an EMBL/GenBank/DDBJ whole genome shotgun (WGS) entry which is preliminary data.</text>
</comment>
<keyword evidence="2" id="KW-0238">DNA-binding</keyword>
<evidence type="ECO:0000313" key="6">
    <source>
        <dbReference type="Proteomes" id="UP000003860"/>
    </source>
</evidence>
<dbReference type="GO" id="GO:0000976">
    <property type="term" value="F:transcription cis-regulatory region binding"/>
    <property type="evidence" value="ECO:0007669"/>
    <property type="project" value="TreeGrafter"/>
</dbReference>
<keyword evidence="1" id="KW-0805">Transcription regulation</keyword>
<dbReference type="Pfam" id="PF13377">
    <property type="entry name" value="Peripla_BP_3"/>
    <property type="match status" value="1"/>
</dbReference>
<dbReference type="STRING" id="588581.Cpap_3236"/>